<sequence length="259" mass="28496">MPLFRYLPALLLLSALPSCSSDGPAGRPATTGTVAKAAPDTAAVRKAAQQYRVVLGEPVFVDSSAYYYQPVEVGMKNGGRNLRDKISLSVESSSSYGSQGQVFNLLFTHQPDQTTHLLLPHGRFLITEVNSSAQPAARYPFLFCTLVTQDFNRDGELTTSDASALYVADRDGRNLRQLPAPAGTQVAKLLVLPQAPTLLVLLRQDTDHDLEFDSEDAQQWLSYDLRNLAAGPQRHPQPRVQAQLRQQLIEFNTHLVPAR</sequence>
<dbReference type="EMBL" id="CP114767">
    <property type="protein sequence ID" value="WBA42135.1"/>
    <property type="molecule type" value="Genomic_DNA"/>
</dbReference>
<accession>A0ABY7LTW2</accession>
<keyword evidence="1" id="KW-0732">Signal</keyword>
<protein>
    <submittedName>
        <fullName evidence="2">Uncharacterized protein</fullName>
    </submittedName>
</protein>
<reference evidence="2 3" key="1">
    <citation type="submission" date="2022-12" db="EMBL/GenBank/DDBJ databases">
        <title>Hymenobacter canadensis sp. nov. isolated from lake water of the Cambridge Bay, Canada.</title>
        <authorList>
            <person name="Kim W.H."/>
            <person name="Lee Y.M."/>
        </authorList>
    </citation>
    <scope>NUCLEOTIDE SEQUENCE [LARGE SCALE GENOMIC DNA]</scope>
    <source>
        <strain evidence="2 3">PAMC 29467</strain>
    </source>
</reference>
<gene>
    <name evidence="2" type="ORF">O3303_00945</name>
</gene>
<keyword evidence="3" id="KW-1185">Reference proteome</keyword>
<dbReference type="Proteomes" id="UP001211005">
    <property type="component" value="Chromosome"/>
</dbReference>
<evidence type="ECO:0000313" key="2">
    <source>
        <dbReference type="EMBL" id="WBA42135.1"/>
    </source>
</evidence>
<organism evidence="2 3">
    <name type="scientific">Hymenobacter canadensis</name>
    <dbReference type="NCBI Taxonomy" id="2999067"/>
    <lineage>
        <taxon>Bacteria</taxon>
        <taxon>Pseudomonadati</taxon>
        <taxon>Bacteroidota</taxon>
        <taxon>Cytophagia</taxon>
        <taxon>Cytophagales</taxon>
        <taxon>Hymenobacteraceae</taxon>
        <taxon>Hymenobacter</taxon>
    </lineage>
</organism>
<evidence type="ECO:0000313" key="3">
    <source>
        <dbReference type="Proteomes" id="UP001211005"/>
    </source>
</evidence>
<feature type="chain" id="PRO_5045701295" evidence="1">
    <location>
        <begin position="21"/>
        <end position="259"/>
    </location>
</feature>
<proteinExistence type="predicted"/>
<feature type="signal peptide" evidence="1">
    <location>
        <begin position="1"/>
        <end position="20"/>
    </location>
</feature>
<dbReference type="RefSeq" id="WP_269560194.1">
    <property type="nucleotide sequence ID" value="NZ_CP114767.1"/>
</dbReference>
<name>A0ABY7LTW2_9BACT</name>
<evidence type="ECO:0000256" key="1">
    <source>
        <dbReference type="SAM" id="SignalP"/>
    </source>
</evidence>